<protein>
    <submittedName>
        <fullName evidence="1">Uncharacterized protein</fullName>
    </submittedName>
</protein>
<keyword evidence="2" id="KW-1185">Reference proteome</keyword>
<gene>
    <name evidence="1" type="ORF">L544_3973</name>
</gene>
<evidence type="ECO:0000313" key="2">
    <source>
        <dbReference type="Proteomes" id="UP000025748"/>
    </source>
</evidence>
<reference evidence="1 2" key="1">
    <citation type="submission" date="2014-03" db="EMBL/GenBank/DDBJ databases">
        <title>Genome sequence of Bordetella hinzii.</title>
        <authorList>
            <person name="Register K."/>
            <person name="Harvill E."/>
            <person name="Goodfield L.L."/>
            <person name="Ivanov Y.V."/>
            <person name="Meyer J.A."/>
            <person name="Muse S.J."/>
            <person name="Jacobs N."/>
            <person name="Bendor L."/>
            <person name="Smallridge W.E."/>
            <person name="Brinkac L.M."/>
            <person name="Sanka R."/>
            <person name="Kim M."/>
            <person name="Losada L."/>
        </authorList>
    </citation>
    <scope>NUCLEOTIDE SEQUENCE [LARGE SCALE GENOMIC DNA]</scope>
    <source>
        <strain evidence="1 2">OH87 BAL007II</strain>
    </source>
</reference>
<name>A0ABR4R0V5_9BORD</name>
<dbReference type="Proteomes" id="UP000025748">
    <property type="component" value="Unassembled WGS sequence"/>
</dbReference>
<dbReference type="EMBL" id="JHEM01000022">
    <property type="protein sequence ID" value="KCB22890.1"/>
    <property type="molecule type" value="Genomic_DNA"/>
</dbReference>
<sequence>MVPSITIRPSKKRNFAFNKAIQAFNKNEWHLQVPFLCPSPLTNTGRALHHIYTL</sequence>
<evidence type="ECO:0000313" key="1">
    <source>
        <dbReference type="EMBL" id="KCB22890.1"/>
    </source>
</evidence>
<comment type="caution">
    <text evidence="1">The sequence shown here is derived from an EMBL/GenBank/DDBJ whole genome shotgun (WGS) entry which is preliminary data.</text>
</comment>
<organism evidence="1 2">
    <name type="scientific">Bordetella hinzii OH87 BAL007II</name>
    <dbReference type="NCBI Taxonomy" id="1331262"/>
    <lineage>
        <taxon>Bacteria</taxon>
        <taxon>Pseudomonadati</taxon>
        <taxon>Pseudomonadota</taxon>
        <taxon>Betaproteobacteria</taxon>
        <taxon>Burkholderiales</taxon>
        <taxon>Alcaligenaceae</taxon>
        <taxon>Bordetella</taxon>
    </lineage>
</organism>
<proteinExistence type="predicted"/>
<accession>A0ABR4R0V5</accession>